<keyword evidence="6" id="KW-1185">Reference proteome</keyword>
<evidence type="ECO:0000256" key="4">
    <source>
        <dbReference type="HAMAP-Rule" id="MF_00213"/>
    </source>
</evidence>
<keyword evidence="1 4" id="KW-0533">Nickel</keyword>
<evidence type="ECO:0000256" key="1">
    <source>
        <dbReference type="ARBA" id="ARBA00022596"/>
    </source>
</evidence>
<name>A0A6N7PP74_9BACT</name>
<dbReference type="GO" id="GO:0008270">
    <property type="term" value="F:zinc ion binding"/>
    <property type="evidence" value="ECO:0007669"/>
    <property type="project" value="UniProtKB-UniRule"/>
</dbReference>
<dbReference type="InterPro" id="IPR000688">
    <property type="entry name" value="HypA/HybF"/>
</dbReference>
<dbReference type="Proteomes" id="UP000440224">
    <property type="component" value="Unassembled WGS sequence"/>
</dbReference>
<evidence type="ECO:0000313" key="5">
    <source>
        <dbReference type="EMBL" id="MRG93729.1"/>
    </source>
</evidence>
<comment type="caution">
    <text evidence="5">The sequence shown here is derived from an EMBL/GenBank/DDBJ whole genome shotgun (WGS) entry which is preliminary data.</text>
</comment>
<feature type="binding site" evidence="4">
    <location>
        <position position="76"/>
    </location>
    <ligand>
        <name>Zn(2+)</name>
        <dbReference type="ChEBI" id="CHEBI:29105"/>
    </ligand>
</feature>
<sequence>MHESSLGKEVLRLVLARADEEGAARVCAVRGWIAETERLAPEAIAFHFEAHARGTKAEGARLDLALRWVEAECKTCRSHYRPEHHLLLCPACGSTEGTVLGETGLAVEAIEVE</sequence>
<comment type="function">
    <text evidence="4">Involved in the maturation of [NiFe] hydrogenases. Required for nickel insertion into the metal center of the hydrogenase.</text>
</comment>
<accession>A0A6N7PP74</accession>
<protein>
    <recommendedName>
        <fullName evidence="4">Hydrogenase maturation factor HypA</fullName>
    </recommendedName>
</protein>
<feature type="binding site" evidence="4">
    <location>
        <position position="2"/>
    </location>
    <ligand>
        <name>Ni(2+)</name>
        <dbReference type="ChEBI" id="CHEBI:49786"/>
    </ligand>
</feature>
<proteinExistence type="inferred from homology"/>
<dbReference type="GO" id="GO:0016151">
    <property type="term" value="F:nickel cation binding"/>
    <property type="evidence" value="ECO:0007669"/>
    <property type="project" value="UniProtKB-UniRule"/>
</dbReference>
<dbReference type="HAMAP" id="MF_00213">
    <property type="entry name" value="HypA_HybF"/>
    <property type="match status" value="1"/>
</dbReference>
<dbReference type="GO" id="GO:0051604">
    <property type="term" value="P:protein maturation"/>
    <property type="evidence" value="ECO:0007669"/>
    <property type="project" value="InterPro"/>
</dbReference>
<organism evidence="5 6">
    <name type="scientific">Polyangium spumosum</name>
    <dbReference type="NCBI Taxonomy" id="889282"/>
    <lineage>
        <taxon>Bacteria</taxon>
        <taxon>Pseudomonadati</taxon>
        <taxon>Myxococcota</taxon>
        <taxon>Polyangia</taxon>
        <taxon>Polyangiales</taxon>
        <taxon>Polyangiaceae</taxon>
        <taxon>Polyangium</taxon>
    </lineage>
</organism>
<keyword evidence="3 4" id="KW-0862">Zinc</keyword>
<evidence type="ECO:0000256" key="3">
    <source>
        <dbReference type="ARBA" id="ARBA00022833"/>
    </source>
</evidence>
<reference evidence="5 6" key="1">
    <citation type="submission" date="2019-10" db="EMBL/GenBank/DDBJ databases">
        <title>A soil myxobacterium in the family Polyangiaceae.</title>
        <authorList>
            <person name="Li Y."/>
            <person name="Wang J."/>
        </authorList>
    </citation>
    <scope>NUCLEOTIDE SEQUENCE [LARGE SCALE GENOMIC DNA]</scope>
    <source>
        <strain evidence="5 6">DSM 14734</strain>
    </source>
</reference>
<keyword evidence="2 4" id="KW-0479">Metal-binding</keyword>
<dbReference type="AlphaFoldDB" id="A0A6N7PP74"/>
<dbReference type="PANTHER" id="PTHR34535">
    <property type="entry name" value="HYDROGENASE MATURATION FACTOR HYPA"/>
    <property type="match status" value="1"/>
</dbReference>
<dbReference type="PANTHER" id="PTHR34535:SF3">
    <property type="entry name" value="HYDROGENASE MATURATION FACTOR HYPA"/>
    <property type="match status" value="1"/>
</dbReference>
<dbReference type="PIRSF" id="PIRSF004761">
    <property type="entry name" value="Hydrgn_mat_HypA"/>
    <property type="match status" value="1"/>
</dbReference>
<comment type="similarity">
    <text evidence="4">Belongs to the HypA/HybF family.</text>
</comment>
<feature type="binding site" evidence="4">
    <location>
        <position position="89"/>
    </location>
    <ligand>
        <name>Zn(2+)</name>
        <dbReference type="ChEBI" id="CHEBI:29105"/>
    </ligand>
</feature>
<dbReference type="Gene3D" id="3.30.2320.80">
    <property type="match status" value="1"/>
</dbReference>
<dbReference type="OrthoDB" id="9800361at2"/>
<gene>
    <name evidence="4" type="primary">hypA</name>
    <name evidence="5" type="ORF">GF068_17690</name>
</gene>
<dbReference type="EMBL" id="WJIE01000005">
    <property type="protein sequence ID" value="MRG93729.1"/>
    <property type="molecule type" value="Genomic_DNA"/>
</dbReference>
<feature type="binding site" evidence="4">
    <location>
        <position position="73"/>
    </location>
    <ligand>
        <name>Zn(2+)</name>
        <dbReference type="ChEBI" id="CHEBI:29105"/>
    </ligand>
</feature>
<dbReference type="RefSeq" id="WP_153820591.1">
    <property type="nucleotide sequence ID" value="NZ_WJIE01000005.1"/>
</dbReference>
<evidence type="ECO:0000256" key="2">
    <source>
        <dbReference type="ARBA" id="ARBA00022723"/>
    </source>
</evidence>
<dbReference type="Pfam" id="PF01155">
    <property type="entry name" value="HypA"/>
    <property type="match status" value="1"/>
</dbReference>
<evidence type="ECO:0000313" key="6">
    <source>
        <dbReference type="Proteomes" id="UP000440224"/>
    </source>
</evidence>
<feature type="binding site" evidence="4">
    <location>
        <position position="92"/>
    </location>
    <ligand>
        <name>Zn(2+)</name>
        <dbReference type="ChEBI" id="CHEBI:29105"/>
    </ligand>
</feature>